<name>A0A267GG24_9PLAT</name>
<comment type="similarity">
    <text evidence="2">Belongs to the mitochondrion-specific ribosomal protein mL40 family.</text>
</comment>
<dbReference type="GO" id="GO:0005762">
    <property type="term" value="C:mitochondrial large ribosomal subunit"/>
    <property type="evidence" value="ECO:0007669"/>
    <property type="project" value="InterPro"/>
</dbReference>
<keyword evidence="6" id="KW-0687">Ribonucleoprotein</keyword>
<evidence type="ECO:0000256" key="5">
    <source>
        <dbReference type="ARBA" id="ARBA00023128"/>
    </source>
</evidence>
<dbReference type="Gene3D" id="6.10.250.3440">
    <property type="match status" value="1"/>
</dbReference>
<keyword evidence="4" id="KW-0689">Ribosomal protein</keyword>
<evidence type="ECO:0000256" key="6">
    <source>
        <dbReference type="ARBA" id="ARBA00023274"/>
    </source>
</evidence>
<evidence type="ECO:0000313" key="8">
    <source>
        <dbReference type="EMBL" id="PAA84229.1"/>
    </source>
</evidence>
<dbReference type="InterPro" id="IPR039145">
    <property type="entry name" value="Ribosomal_mL40_metazoa/plant"/>
</dbReference>
<dbReference type="STRING" id="282301.A0A267GG24"/>
<accession>A0A267GG24</accession>
<proteinExistence type="inferred from homology"/>
<dbReference type="PANTHER" id="PTHR13359">
    <property type="entry name" value="39S RIBOSOMAL PROTEIN L40, MITOCHONDRIAL"/>
    <property type="match status" value="1"/>
</dbReference>
<dbReference type="OrthoDB" id="5977625at2759"/>
<comment type="caution">
    <text evidence="8">The sequence shown here is derived from an EMBL/GenBank/DDBJ whole genome shotgun (WGS) entry which is preliminary data.</text>
</comment>
<dbReference type="Proteomes" id="UP000215902">
    <property type="component" value="Unassembled WGS sequence"/>
</dbReference>
<gene>
    <name evidence="8" type="ORF">BOX15_Mlig025639g2</name>
</gene>
<dbReference type="Pfam" id="PF09812">
    <property type="entry name" value="MRP-L28"/>
    <property type="match status" value="1"/>
</dbReference>
<dbReference type="PANTHER" id="PTHR13359:SF2">
    <property type="entry name" value="LARGE RIBOSOMAL SUBUNIT PROTEIN ML40"/>
    <property type="match status" value="1"/>
</dbReference>
<comment type="subcellular location">
    <subcellularLocation>
        <location evidence="1">Mitochondrion</location>
    </subcellularLocation>
</comment>
<evidence type="ECO:0000256" key="7">
    <source>
        <dbReference type="ARBA" id="ARBA00035192"/>
    </source>
</evidence>
<organism evidence="8 9">
    <name type="scientific">Macrostomum lignano</name>
    <dbReference type="NCBI Taxonomy" id="282301"/>
    <lineage>
        <taxon>Eukaryota</taxon>
        <taxon>Metazoa</taxon>
        <taxon>Spiralia</taxon>
        <taxon>Lophotrochozoa</taxon>
        <taxon>Platyhelminthes</taxon>
        <taxon>Rhabditophora</taxon>
        <taxon>Macrostomorpha</taxon>
        <taxon>Macrostomida</taxon>
        <taxon>Macrostomidae</taxon>
        <taxon>Macrostomum</taxon>
    </lineage>
</organism>
<keyword evidence="3" id="KW-0809">Transit peptide</keyword>
<sequence length="204" mass="24199">MLTASIRHIFNYASFGSRNFHLSVVLPAEPLKKKKRVDPQVELERIRKKTRRIEKEIKRLEQRGRYLKPLDEIEGERHFIKTLDSRERKLPAPSQTEVEQRALLMKEWTRFKWRQLDTECQLLANQRRELYRAMQHLRMLDPSLFELASQPDESLLGLSLSGPLYTLPQSADVFDAVDGDYRDVTPTYRYTFEVDKKMTFGKKK</sequence>
<reference evidence="8 9" key="1">
    <citation type="submission" date="2017-06" db="EMBL/GenBank/DDBJ databases">
        <title>A platform for efficient transgenesis in Macrostomum lignano, a flatworm model organism for stem cell research.</title>
        <authorList>
            <person name="Berezikov E."/>
        </authorList>
    </citation>
    <scope>NUCLEOTIDE SEQUENCE [LARGE SCALE GENOMIC DNA]</scope>
    <source>
        <strain evidence="8">DV1</strain>
        <tissue evidence="8">Whole organism</tissue>
    </source>
</reference>
<protein>
    <recommendedName>
        <fullName evidence="7">Large ribosomal subunit protein mL40</fullName>
    </recommendedName>
</protein>
<dbReference type="AlphaFoldDB" id="A0A267GG24"/>
<evidence type="ECO:0000313" key="9">
    <source>
        <dbReference type="Proteomes" id="UP000215902"/>
    </source>
</evidence>
<dbReference type="InterPro" id="IPR019192">
    <property type="entry name" value="Ribosomal_mL40"/>
</dbReference>
<keyword evidence="9" id="KW-1185">Reference proteome</keyword>
<evidence type="ECO:0000256" key="3">
    <source>
        <dbReference type="ARBA" id="ARBA00022946"/>
    </source>
</evidence>
<evidence type="ECO:0000256" key="4">
    <source>
        <dbReference type="ARBA" id="ARBA00022980"/>
    </source>
</evidence>
<evidence type="ECO:0000256" key="1">
    <source>
        <dbReference type="ARBA" id="ARBA00004173"/>
    </source>
</evidence>
<keyword evidence="5" id="KW-0496">Mitochondrion</keyword>
<evidence type="ECO:0000256" key="2">
    <source>
        <dbReference type="ARBA" id="ARBA00009360"/>
    </source>
</evidence>
<dbReference type="EMBL" id="NIVC01000385">
    <property type="protein sequence ID" value="PAA84229.1"/>
    <property type="molecule type" value="Genomic_DNA"/>
</dbReference>